<dbReference type="Pfam" id="PF03472">
    <property type="entry name" value="Autoind_bind"/>
    <property type="match status" value="1"/>
</dbReference>
<dbReference type="CDD" id="cd06170">
    <property type="entry name" value="LuxR_C_like"/>
    <property type="match status" value="1"/>
</dbReference>
<dbReference type="SUPFAM" id="SSF46894">
    <property type="entry name" value="C-terminal effector domain of the bipartite response regulators"/>
    <property type="match status" value="1"/>
</dbReference>
<dbReference type="RefSeq" id="WP_165119941.1">
    <property type="nucleotide sequence ID" value="NZ_JAAKZG010000010.1"/>
</dbReference>
<evidence type="ECO:0000256" key="1">
    <source>
        <dbReference type="ARBA" id="ARBA00023015"/>
    </source>
</evidence>
<dbReference type="PANTHER" id="PTHR44688">
    <property type="entry name" value="DNA-BINDING TRANSCRIPTIONAL ACTIVATOR DEVR_DOSR"/>
    <property type="match status" value="1"/>
</dbReference>
<keyword evidence="3" id="KW-0804">Transcription</keyword>
<name>A0A7C9R9U1_9HYPH</name>
<comment type="caution">
    <text evidence="5">The sequence shown here is derived from an EMBL/GenBank/DDBJ whole genome shotgun (WGS) entry which is preliminary data.</text>
</comment>
<dbReference type="InterPro" id="IPR016032">
    <property type="entry name" value="Sig_transdc_resp-reg_C-effctor"/>
</dbReference>
<feature type="domain" description="HTH luxR-type" evidence="4">
    <location>
        <begin position="173"/>
        <end position="238"/>
    </location>
</feature>
<sequence>MNECVISEINHAISRIERAKSSKAVLGGLRRCLAEYGFSQCLITGLPAPDDQHWHRQILCDGWSEEWHARYSEQGHYFHDPCAGESRRTGGAFFWSELEREHMAPRGLLVMEEAREFGMNEGVCVPIHARHFGPAVVTAAGEFVGLPSTTLPIIEAVCRYAYRKVCVLEELVRHEQRPVLTPREREILQWISAGKGAEDIACILNISRYTVETHLRNIREKLDVINAAHAVAEGLRRHEIQI</sequence>
<evidence type="ECO:0000313" key="5">
    <source>
        <dbReference type="EMBL" id="NGN43517.1"/>
    </source>
</evidence>
<dbReference type="Proteomes" id="UP000481252">
    <property type="component" value="Unassembled WGS sequence"/>
</dbReference>
<dbReference type="SMART" id="SM00421">
    <property type="entry name" value="HTH_LUXR"/>
    <property type="match status" value="1"/>
</dbReference>
<dbReference type="SUPFAM" id="SSF75516">
    <property type="entry name" value="Pheromone-binding domain of LuxR-like quorum-sensing transcription factors"/>
    <property type="match status" value="1"/>
</dbReference>
<dbReference type="InterPro" id="IPR005143">
    <property type="entry name" value="TF_LuxR_autoind-bd_dom"/>
</dbReference>
<dbReference type="Gene3D" id="1.10.10.10">
    <property type="entry name" value="Winged helix-like DNA-binding domain superfamily/Winged helix DNA-binding domain"/>
    <property type="match status" value="1"/>
</dbReference>
<keyword evidence="2" id="KW-0238">DNA-binding</keyword>
<dbReference type="Pfam" id="PF00196">
    <property type="entry name" value="GerE"/>
    <property type="match status" value="1"/>
</dbReference>
<dbReference type="InterPro" id="IPR036693">
    <property type="entry name" value="TF_LuxR_autoind-bd_dom_sf"/>
</dbReference>
<dbReference type="PROSITE" id="PS00622">
    <property type="entry name" value="HTH_LUXR_1"/>
    <property type="match status" value="1"/>
</dbReference>
<organism evidence="5 6">
    <name type="scientific">Mesorhizobium zhangyense</name>
    <dbReference type="NCBI Taxonomy" id="1776730"/>
    <lineage>
        <taxon>Bacteria</taxon>
        <taxon>Pseudomonadati</taxon>
        <taxon>Pseudomonadota</taxon>
        <taxon>Alphaproteobacteria</taxon>
        <taxon>Hyphomicrobiales</taxon>
        <taxon>Phyllobacteriaceae</taxon>
        <taxon>Mesorhizobium</taxon>
    </lineage>
</organism>
<evidence type="ECO:0000313" key="6">
    <source>
        <dbReference type="Proteomes" id="UP000481252"/>
    </source>
</evidence>
<dbReference type="InterPro" id="IPR036388">
    <property type="entry name" value="WH-like_DNA-bd_sf"/>
</dbReference>
<gene>
    <name evidence="5" type="ORF">G6N74_20815</name>
</gene>
<dbReference type="InterPro" id="IPR000792">
    <property type="entry name" value="Tscrpt_reg_LuxR_C"/>
</dbReference>
<evidence type="ECO:0000259" key="4">
    <source>
        <dbReference type="PROSITE" id="PS50043"/>
    </source>
</evidence>
<protein>
    <submittedName>
        <fullName evidence="5">LuxR family transcriptional regulator</fullName>
    </submittedName>
</protein>
<dbReference type="PANTHER" id="PTHR44688:SF16">
    <property type="entry name" value="DNA-BINDING TRANSCRIPTIONAL ACTIVATOR DEVR_DOSR"/>
    <property type="match status" value="1"/>
</dbReference>
<dbReference type="Gene3D" id="3.30.450.80">
    <property type="entry name" value="Transcription factor LuxR-like, autoinducer-binding domain"/>
    <property type="match status" value="1"/>
</dbReference>
<dbReference type="AlphaFoldDB" id="A0A7C9R9U1"/>
<keyword evidence="1" id="KW-0805">Transcription regulation</keyword>
<evidence type="ECO:0000256" key="3">
    <source>
        <dbReference type="ARBA" id="ARBA00023163"/>
    </source>
</evidence>
<evidence type="ECO:0000256" key="2">
    <source>
        <dbReference type="ARBA" id="ARBA00023125"/>
    </source>
</evidence>
<dbReference type="EMBL" id="JAAKZG010000010">
    <property type="protein sequence ID" value="NGN43517.1"/>
    <property type="molecule type" value="Genomic_DNA"/>
</dbReference>
<dbReference type="GO" id="GO:0006355">
    <property type="term" value="P:regulation of DNA-templated transcription"/>
    <property type="evidence" value="ECO:0007669"/>
    <property type="project" value="InterPro"/>
</dbReference>
<reference evidence="5 6" key="1">
    <citation type="submission" date="2020-02" db="EMBL/GenBank/DDBJ databases">
        <title>Genome sequence of the type strain CGMCC 1.15528 of Mesorhizobium zhangyense.</title>
        <authorList>
            <person name="Gao J."/>
            <person name="Sun J."/>
        </authorList>
    </citation>
    <scope>NUCLEOTIDE SEQUENCE [LARGE SCALE GENOMIC DNA]</scope>
    <source>
        <strain evidence="5 6">CGMCC 1.15528</strain>
    </source>
</reference>
<proteinExistence type="predicted"/>
<keyword evidence="6" id="KW-1185">Reference proteome</keyword>
<dbReference type="PROSITE" id="PS50043">
    <property type="entry name" value="HTH_LUXR_2"/>
    <property type="match status" value="1"/>
</dbReference>
<dbReference type="PRINTS" id="PR00038">
    <property type="entry name" value="HTHLUXR"/>
</dbReference>
<accession>A0A7C9R9U1</accession>
<dbReference type="GO" id="GO:0003677">
    <property type="term" value="F:DNA binding"/>
    <property type="evidence" value="ECO:0007669"/>
    <property type="project" value="UniProtKB-KW"/>
</dbReference>